<proteinExistence type="predicted"/>
<organism evidence="1 2">
    <name type="scientific">Klebsiella phage Geezett</name>
    <dbReference type="NCBI Taxonomy" id="2861002"/>
    <lineage>
        <taxon>Viruses</taxon>
        <taxon>Duplodnaviria</taxon>
        <taxon>Heunggongvirae</taxon>
        <taxon>Uroviricota</taxon>
        <taxon>Caudoviricetes</taxon>
        <taxon>Jameshumphriesvirinae</taxon>
        <taxon>Geezettvirus</taxon>
        <taxon>Geezettvirus geezett</taxon>
    </lineage>
</organism>
<gene>
    <name evidence="1" type="ORF">Geezett_024</name>
</gene>
<sequence>MWAVKHKSGTTLFVTTSRITAVNRREMGWRVTSMLTKHYRNFFIIRDIVVEDEGYLCADKVIMNYYGRHYVDRIGR</sequence>
<name>A0AAE7VJS7_9CAUD</name>
<accession>A0AAE7VJS7</accession>
<dbReference type="EMBL" id="MZ504995">
    <property type="protein sequence ID" value="QXV72096.1"/>
    <property type="molecule type" value="Genomic_DNA"/>
</dbReference>
<protein>
    <submittedName>
        <fullName evidence="1">Uncharacterized protein</fullName>
    </submittedName>
</protein>
<reference evidence="1" key="1">
    <citation type="journal article" date="2021" name="Microbiol. Resour. Announc.">
        <title>Complete Genome Sequence of the Virulent Klebsiella pneumoniae Phage Geezett Infecting Multidrug-Resistant Clinical Strains.</title>
        <authorList>
            <person name="Loh B."/>
            <person name="Zhang L."/>
            <person name="Hua X."/>
            <person name="Yu Y."/>
            <person name="Ma L."/>
            <person name="Wang X."/>
            <person name="Manohar P."/>
            <person name="Nachimuthu R."/>
            <person name="Martins W.M.B.S."/>
            <person name="Toleman M.A."/>
            <person name="Leptihn S."/>
        </authorList>
    </citation>
    <scope>NUCLEOTIDE SEQUENCE</scope>
</reference>
<evidence type="ECO:0000313" key="2">
    <source>
        <dbReference type="Proteomes" id="UP000828192"/>
    </source>
</evidence>
<evidence type="ECO:0000313" key="1">
    <source>
        <dbReference type="EMBL" id="QXV72096.1"/>
    </source>
</evidence>
<keyword evidence="2" id="KW-1185">Reference proteome</keyword>
<dbReference type="Proteomes" id="UP000828192">
    <property type="component" value="Segment"/>
</dbReference>